<evidence type="ECO:0008006" key="3">
    <source>
        <dbReference type="Google" id="ProtNLM"/>
    </source>
</evidence>
<dbReference type="RefSeq" id="WP_225397169.1">
    <property type="nucleotide sequence ID" value="NZ_JAYJJQ010000002.1"/>
</dbReference>
<dbReference type="SUPFAM" id="SSF54637">
    <property type="entry name" value="Thioesterase/thiol ester dehydrase-isomerase"/>
    <property type="match status" value="1"/>
</dbReference>
<protein>
    <recommendedName>
        <fullName evidence="3">Thioesterase</fullName>
    </recommendedName>
</protein>
<evidence type="ECO:0000313" key="1">
    <source>
        <dbReference type="EMBL" id="MEB3068086.1"/>
    </source>
</evidence>
<keyword evidence="2" id="KW-1185">Reference proteome</keyword>
<reference evidence="1 2" key="1">
    <citation type="submission" date="2023-12" db="EMBL/GenBank/DDBJ databases">
        <title>Description of new species of Mycobacterium terrae complex isolated from sewage at the Sao Paulo Zoological Park Foundation in Brazil.</title>
        <authorList>
            <person name="Romagnoli C.L."/>
            <person name="Conceicao E.C."/>
            <person name="Machado E."/>
            <person name="Barreto L.B.P.F."/>
            <person name="Sharma A."/>
            <person name="Silva N.M."/>
            <person name="Marques L.E."/>
            <person name="Juliana M.A."/>
            <person name="Lourenco M.C.S."/>
            <person name="Digiampietri L.A."/>
            <person name="Suffys P.N."/>
            <person name="Viana-Niero C."/>
        </authorList>
    </citation>
    <scope>NUCLEOTIDE SEQUENCE [LARGE SCALE GENOMIC DNA]</scope>
    <source>
        <strain evidence="1 2">MYC017</strain>
    </source>
</reference>
<dbReference type="InterPro" id="IPR029069">
    <property type="entry name" value="HotDog_dom_sf"/>
</dbReference>
<proteinExistence type="predicted"/>
<dbReference type="Proteomes" id="UP001299283">
    <property type="component" value="Unassembled WGS sequence"/>
</dbReference>
<gene>
    <name evidence="1" type="ORF">K5L39_02710</name>
</gene>
<evidence type="ECO:0000313" key="2">
    <source>
        <dbReference type="Proteomes" id="UP001299283"/>
    </source>
</evidence>
<accession>A0ABU5YT59</accession>
<comment type="caution">
    <text evidence="1">The sequence shown here is derived from an EMBL/GenBank/DDBJ whole genome shotgun (WGS) entry which is preliminary data.</text>
</comment>
<dbReference type="Gene3D" id="3.10.129.10">
    <property type="entry name" value="Hotdog Thioesterase"/>
    <property type="match status" value="1"/>
</dbReference>
<dbReference type="EMBL" id="JAYJJQ010000002">
    <property type="protein sequence ID" value="MEB3068086.1"/>
    <property type="molecule type" value="Genomic_DNA"/>
</dbReference>
<sequence length="231" mass="24849">MTDGAGATGVTGASVDGYTGRFGESPLEQTVAAAGAMRRLTALLLSLEHPHPAVDDMVARLAGWERELSAVAPVDATPRLESDHGGRVYLNHAFDVGAYNPCFPEYTFDHLGDETASGRVTFGLSYEGPPGLVHGGFLGVFFDCVIQQQSCTAGLAGRTRSMLVSYRRPTPVLTELDFDIVRTEVERGLASVARLSHRGELLCTGEVTTAAMPPEKVSANRFGRRRQEPQR</sequence>
<organism evidence="1 2">
    <name type="scientific">[Mycobacterium] vasticus</name>
    <dbReference type="NCBI Taxonomy" id="2875777"/>
    <lineage>
        <taxon>Bacteria</taxon>
        <taxon>Bacillati</taxon>
        <taxon>Actinomycetota</taxon>
        <taxon>Actinomycetes</taxon>
        <taxon>Mycobacteriales</taxon>
        <taxon>Mycobacteriaceae</taxon>
        <taxon>Mycolicibacter</taxon>
    </lineage>
</organism>
<name>A0ABU5YT59_9MYCO</name>